<dbReference type="SUPFAM" id="SSF88648">
    <property type="entry name" value="Group I dsDNA viruses"/>
    <property type="match status" value="1"/>
</dbReference>
<dbReference type="OrthoDB" id="12524at10239"/>
<dbReference type="Proteomes" id="UP000201136">
    <property type="component" value="Segment"/>
</dbReference>
<keyword evidence="13" id="KW-1015">Disulfide bond</keyword>
<dbReference type="KEGG" id="vg:32283194"/>
<dbReference type="GO" id="GO:0039620">
    <property type="term" value="C:T=7 icosahedral viral capsid"/>
    <property type="evidence" value="ECO:0007669"/>
    <property type="project" value="UniProtKB-KW"/>
</dbReference>
<keyword evidence="12" id="KW-0426">Late protein</keyword>
<comment type="subcellular location">
    <subcellularLocation>
        <location evidence="1">Host nucleus</location>
    </subcellularLocation>
    <subcellularLocation>
        <location evidence="2">Virion</location>
    </subcellularLocation>
</comment>
<reference evidence="16" key="1">
    <citation type="submission" date="2017-01" db="EMBL/GenBank/DDBJ databases">
        <title>Identification of a second raccoon-associated polyomavirus.</title>
        <authorList>
            <person name="Geoghegan E.M."/>
            <person name="Welch N.L."/>
            <person name="Yabsley M.J."/>
            <person name="Church M.E."/>
            <person name="Pesavento P.A."/>
            <person name="Buck C.B."/>
        </authorList>
    </citation>
    <scope>NUCLEOTIDE SEQUENCE [LARGE SCALE GENOMIC DNA]</scope>
    <source>
        <strain evidence="16">Rac2</strain>
    </source>
</reference>
<evidence type="ECO:0000313" key="16">
    <source>
        <dbReference type="EMBL" id="ARH52632.1"/>
    </source>
</evidence>
<evidence type="ECO:0000256" key="12">
    <source>
        <dbReference type="ARBA" id="ARBA00022921"/>
    </source>
</evidence>
<dbReference type="GO" id="GO:0019062">
    <property type="term" value="P:virion attachment to host cell"/>
    <property type="evidence" value="ECO:0007669"/>
    <property type="project" value="UniProtKB-KW"/>
</dbReference>
<dbReference type="Gene3D" id="2.60.175.10">
    <property type="entry name" value="Capsid protein VP1,Polyomavirus"/>
    <property type="match status" value="1"/>
</dbReference>
<evidence type="ECO:0000256" key="15">
    <source>
        <dbReference type="SAM" id="MobiDB-lite"/>
    </source>
</evidence>
<dbReference type="GO" id="GO:0042025">
    <property type="term" value="C:host cell nucleus"/>
    <property type="evidence" value="ECO:0007669"/>
    <property type="project" value="UniProtKB-SubCell"/>
</dbReference>
<keyword evidence="14" id="KW-1160">Virus entry into host cell</keyword>
<dbReference type="GO" id="GO:0075509">
    <property type="term" value="P:endocytosis involved in viral entry into host cell"/>
    <property type="evidence" value="ECO:0007669"/>
    <property type="project" value="UniProtKB-KW"/>
</dbReference>
<name>A0A1W5X9W0_9POLY</name>
<dbReference type="InterPro" id="IPR011222">
    <property type="entry name" value="dsDNA_vir_gr_I_capsid"/>
</dbReference>
<comment type="similarity">
    <text evidence="3">Belongs to the polyomaviruses coat protein VP1 family.</text>
</comment>
<evidence type="ECO:0000256" key="9">
    <source>
        <dbReference type="ARBA" id="ARBA00022828"/>
    </source>
</evidence>
<accession>A0A1W5X9W0</accession>
<organism evidence="16">
    <name type="scientific">Raccoon-associated polyomavirus 2</name>
    <dbReference type="NCBI Taxonomy" id="1978920"/>
    <lineage>
        <taxon>Viruses</taxon>
        <taxon>Monodnaviria</taxon>
        <taxon>Shotokuvirae</taxon>
        <taxon>Cossaviricota</taxon>
        <taxon>Papovaviricetes</taxon>
        <taxon>Sepolyvirales</taxon>
        <taxon>Polyomaviridae</taxon>
        <taxon>Deltapolyomavirus</taxon>
        <taxon>Deltapolyomavirus secuprocyonis</taxon>
    </lineage>
</organism>
<keyword evidence="11" id="KW-1164">Virus endocytosis by host</keyword>
<evidence type="ECO:0000256" key="8">
    <source>
        <dbReference type="ARBA" id="ARBA00022804"/>
    </source>
</evidence>
<protein>
    <submittedName>
        <fullName evidence="16">VP1</fullName>
    </submittedName>
</protein>
<evidence type="ECO:0000256" key="4">
    <source>
        <dbReference type="ARBA" id="ARBA00022561"/>
    </source>
</evidence>
<dbReference type="GO" id="GO:0005198">
    <property type="term" value="F:structural molecule activity"/>
    <property type="evidence" value="ECO:0007669"/>
    <property type="project" value="InterPro"/>
</dbReference>
<dbReference type="InterPro" id="IPR000662">
    <property type="entry name" value="Capsid_VP1_Polyomavir"/>
</dbReference>
<dbReference type="Pfam" id="PF00718">
    <property type="entry name" value="Polyoma_coat"/>
    <property type="match status" value="1"/>
</dbReference>
<evidence type="ECO:0000256" key="5">
    <source>
        <dbReference type="ARBA" id="ARBA00022562"/>
    </source>
</evidence>
<keyword evidence="17" id="KW-1185">Reference proteome</keyword>
<evidence type="ECO:0000256" key="2">
    <source>
        <dbReference type="ARBA" id="ARBA00004328"/>
    </source>
</evidence>
<dbReference type="EMBL" id="KY549442">
    <property type="protein sequence ID" value="ARH52632.1"/>
    <property type="molecule type" value="Genomic_DNA"/>
</dbReference>
<keyword evidence="6" id="KW-0945">Host-virus interaction</keyword>
<dbReference type="InterPro" id="IPR036931">
    <property type="entry name" value="Polyomavir_VP1_sf"/>
</dbReference>
<evidence type="ECO:0000256" key="13">
    <source>
        <dbReference type="ARBA" id="ARBA00023157"/>
    </source>
</evidence>
<evidence type="ECO:0000256" key="11">
    <source>
        <dbReference type="ARBA" id="ARBA00022890"/>
    </source>
</evidence>
<keyword evidence="8" id="KW-1161">Viral attachment to host cell</keyword>
<evidence type="ECO:0000256" key="1">
    <source>
        <dbReference type="ARBA" id="ARBA00004147"/>
    </source>
</evidence>
<feature type="region of interest" description="Disordered" evidence="15">
    <location>
        <begin position="365"/>
        <end position="480"/>
    </location>
</feature>
<keyword evidence="5" id="KW-1048">Host nucleus</keyword>
<feature type="compositionally biased region" description="Pro residues" evidence="15">
    <location>
        <begin position="383"/>
        <end position="400"/>
    </location>
</feature>
<keyword evidence="10" id="KW-0946">Virion</keyword>
<dbReference type="GeneID" id="32283194"/>
<keyword evidence="7" id="KW-1162">Viral penetration into host cytoplasm</keyword>
<keyword evidence="4" id="KW-0167">Capsid protein</keyword>
<keyword evidence="9" id="KW-1145">T=7 icosahedral capsid protein</keyword>
<evidence type="ECO:0000256" key="14">
    <source>
        <dbReference type="ARBA" id="ARBA00023296"/>
    </source>
</evidence>
<feature type="compositionally biased region" description="Basic and acidic residues" evidence="15">
    <location>
        <begin position="401"/>
        <end position="414"/>
    </location>
</feature>
<evidence type="ECO:0000256" key="3">
    <source>
        <dbReference type="ARBA" id="ARBA00006893"/>
    </source>
</evidence>
<evidence type="ECO:0000256" key="10">
    <source>
        <dbReference type="ARBA" id="ARBA00022844"/>
    </source>
</evidence>
<sequence>MAPKRKEGGSRTCPNVSPVPKLIIKGGIEVLAVKTGSDSITTIEAFLNPRMGNNQSSDVMYGYSESVVVATAITADSPPSNTLPTYSCARISLPMLNEDMTCDTIQMWEAVSVKTEVVGVSSLMTQHFFAKKMYNDYGAAVPVEGSTYHMFSVGGEPLDLQAVVASYRTTYPQGLIVPSPMNAQKQVLDPHAKGKLNKDGAYPIEVWSPDPARNENSRYFGSFTGGQTTPPVLQFTNTLTTVLLDENGVGPLCKGDGLFLSAADVCGFFINPSGKMAYRGLPRYFNVTLRKRFVKNPYPVTSLLSSLFTSLMPTMQGQPMSGQASQVEEVRIYEGTEGLPGDPDMERFIDKYGQQQTAVPHVQVPPAALGQPGSNVGLGSNEPVPPPPPPTPQPQPLPPPPERERPRTEVEREPAPASAGKLQYTTFPLVISRNDVTPPPTPKPQGPASLPTSVIRSPPVPIPRQRSEKKPEETNDQMSM</sequence>
<evidence type="ECO:0000256" key="7">
    <source>
        <dbReference type="ARBA" id="ARBA00022595"/>
    </source>
</evidence>
<proteinExistence type="inferred from homology"/>
<evidence type="ECO:0000313" key="17">
    <source>
        <dbReference type="Proteomes" id="UP000201136"/>
    </source>
</evidence>
<evidence type="ECO:0000256" key="6">
    <source>
        <dbReference type="ARBA" id="ARBA00022581"/>
    </source>
</evidence>
<dbReference type="RefSeq" id="YP_009357241.1">
    <property type="nucleotide sequence ID" value="NC_034378.1"/>
</dbReference>